<dbReference type="InterPro" id="IPR050832">
    <property type="entry name" value="Bact_Acetyltransf"/>
</dbReference>
<dbReference type="Gene3D" id="3.40.630.30">
    <property type="match status" value="1"/>
</dbReference>
<keyword evidence="5" id="KW-1185">Reference proteome</keyword>
<keyword evidence="2" id="KW-0012">Acyltransferase</keyword>
<dbReference type="EMBL" id="BMPI01000008">
    <property type="protein sequence ID" value="GGM19989.1"/>
    <property type="molecule type" value="Genomic_DNA"/>
</dbReference>
<proteinExistence type="predicted"/>
<evidence type="ECO:0000259" key="3">
    <source>
        <dbReference type="PROSITE" id="PS51186"/>
    </source>
</evidence>
<evidence type="ECO:0000313" key="5">
    <source>
        <dbReference type="Proteomes" id="UP000642070"/>
    </source>
</evidence>
<reference evidence="4" key="1">
    <citation type="journal article" date="2014" name="Int. J. Syst. Evol. Microbiol.">
        <title>Complete genome sequence of Corynebacterium casei LMG S-19264T (=DSM 44701T), isolated from a smear-ripened cheese.</title>
        <authorList>
            <consortium name="US DOE Joint Genome Institute (JGI-PGF)"/>
            <person name="Walter F."/>
            <person name="Albersmeier A."/>
            <person name="Kalinowski J."/>
            <person name="Ruckert C."/>
        </authorList>
    </citation>
    <scope>NUCLEOTIDE SEQUENCE</scope>
    <source>
        <strain evidence="4">JCM 19831</strain>
    </source>
</reference>
<dbReference type="SUPFAM" id="SSF55729">
    <property type="entry name" value="Acyl-CoA N-acyltransferases (Nat)"/>
    <property type="match status" value="1"/>
</dbReference>
<feature type="domain" description="N-acetyltransferase" evidence="3">
    <location>
        <begin position="11"/>
        <end position="157"/>
    </location>
</feature>
<keyword evidence="1" id="KW-0808">Transferase</keyword>
<evidence type="ECO:0000313" key="4">
    <source>
        <dbReference type="EMBL" id="GGM19989.1"/>
    </source>
</evidence>
<dbReference type="AlphaFoldDB" id="A0A917TF36"/>
<comment type="caution">
    <text evidence="4">The sequence shown here is derived from an EMBL/GenBank/DDBJ whole genome shotgun (WGS) entry which is preliminary data.</text>
</comment>
<protein>
    <submittedName>
        <fullName evidence="4">N-acetyltransferase</fullName>
    </submittedName>
</protein>
<dbReference type="CDD" id="cd04301">
    <property type="entry name" value="NAT_SF"/>
    <property type="match status" value="1"/>
</dbReference>
<reference evidence="4" key="2">
    <citation type="submission" date="2020-09" db="EMBL/GenBank/DDBJ databases">
        <authorList>
            <person name="Sun Q."/>
            <person name="Ohkuma M."/>
        </authorList>
    </citation>
    <scope>NUCLEOTIDE SEQUENCE</scope>
    <source>
        <strain evidence="4">JCM 19831</strain>
    </source>
</reference>
<dbReference type="RefSeq" id="WP_190249614.1">
    <property type="nucleotide sequence ID" value="NZ_BMPI01000008.1"/>
</dbReference>
<dbReference type="PANTHER" id="PTHR43877:SF2">
    <property type="entry name" value="AMINOALKYLPHOSPHONATE N-ACETYLTRANSFERASE-RELATED"/>
    <property type="match status" value="1"/>
</dbReference>
<dbReference type="InterPro" id="IPR016181">
    <property type="entry name" value="Acyl_CoA_acyltransferase"/>
</dbReference>
<dbReference type="GO" id="GO:0016747">
    <property type="term" value="F:acyltransferase activity, transferring groups other than amino-acyl groups"/>
    <property type="evidence" value="ECO:0007669"/>
    <property type="project" value="InterPro"/>
</dbReference>
<dbReference type="InterPro" id="IPR000182">
    <property type="entry name" value="GNAT_dom"/>
</dbReference>
<sequence>MTEINIRLTRYGSRIAATLTAAALAELAERYGGDGDSTPIEPGEFDPPEGGFLVAYVAGAPAGCVGWRTLTEDDQFETAELKRMYVAPEHRGLGVAKALLTAVEDDARRAGRKRIWLETGTAQPEAIGLYERSGYARIEDFGHYKGYPDVRSFGKDL</sequence>
<gene>
    <name evidence="4" type="ORF">GCM10007977_021560</name>
</gene>
<dbReference type="Pfam" id="PF00583">
    <property type="entry name" value="Acetyltransf_1"/>
    <property type="match status" value="1"/>
</dbReference>
<dbReference type="PANTHER" id="PTHR43877">
    <property type="entry name" value="AMINOALKYLPHOSPHONATE N-ACETYLTRANSFERASE-RELATED-RELATED"/>
    <property type="match status" value="1"/>
</dbReference>
<name>A0A917TF36_9ACTN</name>
<dbReference type="PROSITE" id="PS51186">
    <property type="entry name" value="GNAT"/>
    <property type="match status" value="1"/>
</dbReference>
<organism evidence="4 5">
    <name type="scientific">Dactylosporangium sucinum</name>
    <dbReference type="NCBI Taxonomy" id="1424081"/>
    <lineage>
        <taxon>Bacteria</taxon>
        <taxon>Bacillati</taxon>
        <taxon>Actinomycetota</taxon>
        <taxon>Actinomycetes</taxon>
        <taxon>Micromonosporales</taxon>
        <taxon>Micromonosporaceae</taxon>
        <taxon>Dactylosporangium</taxon>
    </lineage>
</organism>
<evidence type="ECO:0000256" key="1">
    <source>
        <dbReference type="ARBA" id="ARBA00022679"/>
    </source>
</evidence>
<dbReference type="Proteomes" id="UP000642070">
    <property type="component" value="Unassembled WGS sequence"/>
</dbReference>
<evidence type="ECO:0000256" key="2">
    <source>
        <dbReference type="ARBA" id="ARBA00023315"/>
    </source>
</evidence>
<accession>A0A917TF36</accession>